<proteinExistence type="predicted"/>
<keyword evidence="1" id="KW-0812">Transmembrane</keyword>
<reference evidence="2 3" key="1">
    <citation type="submission" date="2018-03" db="EMBL/GenBank/DDBJ databases">
        <authorList>
            <person name="Keele B.F."/>
        </authorList>
    </citation>
    <scope>NUCLEOTIDE SEQUENCE [LARGE SCALE GENOMIC DNA]</scope>
    <source>
        <strain evidence="2 3">CECT 8504</strain>
    </source>
</reference>
<keyword evidence="1" id="KW-0472">Membrane</keyword>
<sequence length="68" mass="7439">MRSMWFWGGVTLVGVIVVYASQGLSTDPAVDADTALIYPHWLVPVGYFVSLIGAAGLVIAYIRRKRRG</sequence>
<evidence type="ECO:0000313" key="3">
    <source>
        <dbReference type="Proteomes" id="UP000244912"/>
    </source>
</evidence>
<evidence type="ECO:0000313" key="2">
    <source>
        <dbReference type="EMBL" id="SPJ23724.1"/>
    </source>
</evidence>
<accession>A0A2R8BU75</accession>
<keyword evidence="1" id="KW-1133">Transmembrane helix</keyword>
<name>A0A2R8BU75_9RHOB</name>
<evidence type="ECO:0000256" key="1">
    <source>
        <dbReference type="SAM" id="Phobius"/>
    </source>
</evidence>
<keyword evidence="3" id="KW-1185">Reference proteome</keyword>
<feature type="transmembrane region" description="Helical" evidence="1">
    <location>
        <begin position="41"/>
        <end position="62"/>
    </location>
</feature>
<dbReference type="AlphaFoldDB" id="A0A2R8BU75"/>
<dbReference type="Proteomes" id="UP000244912">
    <property type="component" value="Unassembled WGS sequence"/>
</dbReference>
<evidence type="ECO:0008006" key="4">
    <source>
        <dbReference type="Google" id="ProtNLM"/>
    </source>
</evidence>
<dbReference type="RefSeq" id="WP_108893595.1">
    <property type="nucleotide sequence ID" value="NZ_ONZF01000003.1"/>
</dbReference>
<gene>
    <name evidence="2" type="ORF">PAA8504_01539</name>
</gene>
<protein>
    <recommendedName>
        <fullName evidence="4">DUF3955 domain-containing protein</fullName>
    </recommendedName>
</protein>
<dbReference type="EMBL" id="ONZF01000003">
    <property type="protein sequence ID" value="SPJ23724.1"/>
    <property type="molecule type" value="Genomic_DNA"/>
</dbReference>
<dbReference type="OrthoDB" id="7874680at2"/>
<organism evidence="2 3">
    <name type="scientific">Palleronia abyssalis</name>
    <dbReference type="NCBI Taxonomy" id="1501240"/>
    <lineage>
        <taxon>Bacteria</taxon>
        <taxon>Pseudomonadati</taxon>
        <taxon>Pseudomonadota</taxon>
        <taxon>Alphaproteobacteria</taxon>
        <taxon>Rhodobacterales</taxon>
        <taxon>Roseobacteraceae</taxon>
        <taxon>Palleronia</taxon>
    </lineage>
</organism>